<dbReference type="AlphaFoldDB" id="A0A1Y5EDZ8"/>
<protein>
    <submittedName>
        <fullName evidence="1">Uncharacterized protein</fullName>
    </submittedName>
</protein>
<gene>
    <name evidence="1" type="ORF">A9Q75_12965</name>
</gene>
<comment type="caution">
    <text evidence="1">The sequence shown here is derived from an EMBL/GenBank/DDBJ whole genome shotgun (WGS) entry which is preliminary data.</text>
</comment>
<accession>A0A1Y5EDZ8</accession>
<dbReference type="Proteomes" id="UP000243053">
    <property type="component" value="Unassembled WGS sequence"/>
</dbReference>
<organism evidence="1 2">
    <name type="scientific">Colwellia psychrerythraea</name>
    <name type="common">Vibrio psychroerythus</name>
    <dbReference type="NCBI Taxonomy" id="28229"/>
    <lineage>
        <taxon>Bacteria</taxon>
        <taxon>Pseudomonadati</taxon>
        <taxon>Pseudomonadota</taxon>
        <taxon>Gammaproteobacteria</taxon>
        <taxon>Alteromonadales</taxon>
        <taxon>Colwelliaceae</taxon>
        <taxon>Colwellia</taxon>
    </lineage>
</organism>
<reference evidence="2" key="1">
    <citation type="journal article" date="2017" name="Proc. Natl. Acad. Sci. U.S.A.">
        <title>Simulation of Deepwater Horizon oil plume reveals substrate specialization within a complex community of hydrocarbon degraders.</title>
        <authorList>
            <person name="Hu P."/>
            <person name="Dubinsky E.A."/>
            <person name="Probst A.J."/>
            <person name="Wang J."/>
            <person name="Sieber C.M.K."/>
            <person name="Tom L.M."/>
            <person name="Gardinali P."/>
            <person name="Banfield J.F."/>
            <person name="Atlas R.M."/>
            <person name="Andersen G.L."/>
        </authorList>
    </citation>
    <scope>NUCLEOTIDE SEQUENCE [LARGE SCALE GENOMIC DNA]</scope>
</reference>
<sequence length="72" mass="8462">MVLYLVQQSTKKYATKWVFNNEANYLKLDYFSQVLFFTIMIAIRIRKYSLNDNLCGDSIIPIPISFFPLSES</sequence>
<dbReference type="EMBL" id="MAAF01000076">
    <property type="protein sequence ID" value="OUR78917.1"/>
    <property type="molecule type" value="Genomic_DNA"/>
</dbReference>
<evidence type="ECO:0000313" key="1">
    <source>
        <dbReference type="EMBL" id="OUR78917.1"/>
    </source>
</evidence>
<evidence type="ECO:0000313" key="2">
    <source>
        <dbReference type="Proteomes" id="UP000243053"/>
    </source>
</evidence>
<name>A0A1Y5EDZ8_COLPS</name>
<proteinExistence type="predicted"/>